<dbReference type="EMBL" id="JAXOVC010000015">
    <property type="protein sequence ID" value="KAK4493720.1"/>
    <property type="molecule type" value="Genomic_DNA"/>
</dbReference>
<evidence type="ECO:0000313" key="4">
    <source>
        <dbReference type="Proteomes" id="UP001305779"/>
    </source>
</evidence>
<accession>A0ABR0DXI3</accession>
<comment type="caution">
    <text evidence="3">The sequence shown here is derived from an EMBL/GenBank/DDBJ whole genome shotgun (WGS) entry which is preliminary data.</text>
</comment>
<dbReference type="Pfam" id="PF24864">
    <property type="entry name" value="DUF7730"/>
    <property type="match status" value="1"/>
</dbReference>
<protein>
    <recommendedName>
        <fullName evidence="2">DUF7730 domain-containing protein</fullName>
    </recommendedName>
</protein>
<evidence type="ECO:0000256" key="1">
    <source>
        <dbReference type="SAM" id="MobiDB-lite"/>
    </source>
</evidence>
<keyword evidence="4" id="KW-1185">Reference proteome</keyword>
<name>A0ABR0DXI3_ZASCE</name>
<feature type="domain" description="DUF7730" evidence="2">
    <location>
        <begin position="75"/>
        <end position="176"/>
    </location>
</feature>
<dbReference type="Proteomes" id="UP001305779">
    <property type="component" value="Unassembled WGS sequence"/>
</dbReference>
<proteinExistence type="predicted"/>
<reference evidence="3 4" key="1">
    <citation type="journal article" date="2023" name="G3 (Bethesda)">
        <title>A chromosome-level genome assembly of Zasmidium syzygii isolated from banana leaves.</title>
        <authorList>
            <person name="van Westerhoven A.C."/>
            <person name="Mehrabi R."/>
            <person name="Talebi R."/>
            <person name="Steentjes M.B.F."/>
            <person name="Corcolon B."/>
            <person name="Chong P.A."/>
            <person name="Kema G.H.J."/>
            <person name="Seidl M.F."/>
        </authorList>
    </citation>
    <scope>NUCLEOTIDE SEQUENCE [LARGE SCALE GENOMIC DNA]</scope>
    <source>
        <strain evidence="3 4">P124</strain>
    </source>
</reference>
<gene>
    <name evidence="3" type="ORF">PRZ48_014905</name>
</gene>
<feature type="region of interest" description="Disordered" evidence="1">
    <location>
        <begin position="1"/>
        <end position="22"/>
    </location>
</feature>
<evidence type="ECO:0000313" key="3">
    <source>
        <dbReference type="EMBL" id="KAK4493720.1"/>
    </source>
</evidence>
<evidence type="ECO:0000259" key="2">
    <source>
        <dbReference type="Pfam" id="PF24864"/>
    </source>
</evidence>
<dbReference type="PANTHER" id="PTHR38790">
    <property type="entry name" value="2EXR DOMAIN-CONTAINING PROTEIN-RELATED"/>
    <property type="match status" value="1"/>
</dbReference>
<dbReference type="InterPro" id="IPR056632">
    <property type="entry name" value="DUF7730"/>
</dbReference>
<sequence>MAMVACFDADKSPPTPSPDSNIDTKTTILEEILEALDTYSDATHHPRKPCSLLLTLPAELRAAIYAAALFDNDNDLALLRTCKQIYMEASPTLYQRPVSFSSQAKLASWVDRTQEPDLKRVRTLSLKLTDIDMSSLFDEDLRGNGPRPTAWSLYQRDIDNLDRALRSLPGLRNLSITPPERIHSQLLKAMYLSFLAMIPTRLPSLSQLTIHDDESLVNKVPSLKMLSGRARLVFDTAKRPRNMGSSSSEASIDFMEKTTGDVMIVDGVPIKIEEMDTD</sequence>
<organism evidence="3 4">
    <name type="scientific">Zasmidium cellare</name>
    <name type="common">Wine cellar mold</name>
    <name type="synonym">Racodium cellare</name>
    <dbReference type="NCBI Taxonomy" id="395010"/>
    <lineage>
        <taxon>Eukaryota</taxon>
        <taxon>Fungi</taxon>
        <taxon>Dikarya</taxon>
        <taxon>Ascomycota</taxon>
        <taxon>Pezizomycotina</taxon>
        <taxon>Dothideomycetes</taxon>
        <taxon>Dothideomycetidae</taxon>
        <taxon>Mycosphaerellales</taxon>
        <taxon>Mycosphaerellaceae</taxon>
        <taxon>Zasmidium</taxon>
    </lineage>
</organism>